<protein>
    <recommendedName>
        <fullName evidence="4">DDE Tnp4 domain-containing protein</fullName>
    </recommendedName>
</protein>
<comment type="caution">
    <text evidence="5">The sequence shown here is derived from an EMBL/GenBank/DDBJ whole genome shotgun (WGS) entry which is preliminary data.</text>
</comment>
<feature type="coiled-coil region" evidence="3">
    <location>
        <begin position="3"/>
        <end position="65"/>
    </location>
</feature>
<dbReference type="GO" id="GO:0046872">
    <property type="term" value="F:metal ion binding"/>
    <property type="evidence" value="ECO:0007669"/>
    <property type="project" value="UniProtKB-KW"/>
</dbReference>
<dbReference type="STRING" id="50429.A0A2B4SXU6"/>
<evidence type="ECO:0000256" key="2">
    <source>
        <dbReference type="ARBA" id="ARBA00022723"/>
    </source>
</evidence>
<keyword evidence="6" id="KW-1185">Reference proteome</keyword>
<dbReference type="EMBL" id="LSMT01000009">
    <property type="protein sequence ID" value="PFX33700.1"/>
    <property type="molecule type" value="Genomic_DNA"/>
</dbReference>
<evidence type="ECO:0000313" key="6">
    <source>
        <dbReference type="Proteomes" id="UP000225706"/>
    </source>
</evidence>
<sequence length="393" mass="45401">MLRNQCEELASKLKEKDKEMERLKCQHWSKGKRGNLYDLPDRVYNEQYVQNLEESASKCAKLKANKLVAAKRSLEFSSCEVKSKRRIIFKKEREEDKEITPVVNLASGKDESQYRLENEMLRNQCEELASKLKEKDKEMERLKCQCVEPLLHLIRYPECKGGGLETKSRKLDTKTELMAFFTVCRHSLHLGIMARMVQTSVLTISRAFIGWAIFLSTVFECLDLKPLPGFVQAYLPQEFYDAGYVETEALGDATKTWITQSENYDINNITFSSYKNHTTGKTSVWIYPHSGLLHCSDTYPGTISDKDITEQCEVLDKVNKGKIILTDKGFDIADLCHHKGLLLNPPPLKFDSQYEQTDISKNFDIATLRIYNENFIGRMRLHHLEYLLAHESN</sequence>
<dbReference type="Pfam" id="PF13359">
    <property type="entry name" value="DDE_Tnp_4"/>
    <property type="match status" value="1"/>
</dbReference>
<dbReference type="Proteomes" id="UP000225706">
    <property type="component" value="Unassembled WGS sequence"/>
</dbReference>
<dbReference type="InterPro" id="IPR027806">
    <property type="entry name" value="HARBI1_dom"/>
</dbReference>
<dbReference type="AlphaFoldDB" id="A0A2B4SXU6"/>
<feature type="domain" description="DDE Tnp4" evidence="4">
    <location>
        <begin position="252"/>
        <end position="380"/>
    </location>
</feature>
<keyword evidence="2" id="KW-0479">Metal-binding</keyword>
<reference evidence="6" key="1">
    <citation type="journal article" date="2017" name="bioRxiv">
        <title>Comparative analysis of the genomes of Stylophora pistillata and Acropora digitifera provides evidence for extensive differences between species of corals.</title>
        <authorList>
            <person name="Voolstra C.R."/>
            <person name="Li Y."/>
            <person name="Liew Y.J."/>
            <person name="Baumgarten S."/>
            <person name="Zoccola D."/>
            <person name="Flot J.-F."/>
            <person name="Tambutte S."/>
            <person name="Allemand D."/>
            <person name="Aranda M."/>
        </authorList>
    </citation>
    <scope>NUCLEOTIDE SEQUENCE [LARGE SCALE GENOMIC DNA]</scope>
</reference>
<feature type="coiled-coil region" evidence="3">
    <location>
        <begin position="111"/>
        <end position="145"/>
    </location>
</feature>
<evidence type="ECO:0000259" key="4">
    <source>
        <dbReference type="Pfam" id="PF13359"/>
    </source>
</evidence>
<organism evidence="5 6">
    <name type="scientific">Stylophora pistillata</name>
    <name type="common">Smooth cauliflower coral</name>
    <dbReference type="NCBI Taxonomy" id="50429"/>
    <lineage>
        <taxon>Eukaryota</taxon>
        <taxon>Metazoa</taxon>
        <taxon>Cnidaria</taxon>
        <taxon>Anthozoa</taxon>
        <taxon>Hexacorallia</taxon>
        <taxon>Scleractinia</taxon>
        <taxon>Astrocoeniina</taxon>
        <taxon>Pocilloporidae</taxon>
        <taxon>Stylophora</taxon>
    </lineage>
</organism>
<proteinExistence type="predicted"/>
<gene>
    <name evidence="5" type="ORF">AWC38_SpisGene1435</name>
</gene>
<dbReference type="OrthoDB" id="5986349at2759"/>
<dbReference type="PANTHER" id="PTHR23080">
    <property type="entry name" value="THAP DOMAIN PROTEIN"/>
    <property type="match status" value="1"/>
</dbReference>
<comment type="cofactor">
    <cofactor evidence="1">
        <name>a divalent metal cation</name>
        <dbReference type="ChEBI" id="CHEBI:60240"/>
    </cofactor>
</comment>
<evidence type="ECO:0000313" key="5">
    <source>
        <dbReference type="EMBL" id="PFX33700.1"/>
    </source>
</evidence>
<evidence type="ECO:0000256" key="1">
    <source>
        <dbReference type="ARBA" id="ARBA00001968"/>
    </source>
</evidence>
<name>A0A2B4SXU6_STYPI</name>
<evidence type="ECO:0000256" key="3">
    <source>
        <dbReference type="SAM" id="Coils"/>
    </source>
</evidence>
<keyword evidence="3" id="KW-0175">Coiled coil</keyword>
<accession>A0A2B4SXU6</accession>